<protein>
    <submittedName>
        <fullName evidence="1">Uncharacterized protein</fullName>
    </submittedName>
</protein>
<dbReference type="EMBL" id="JAUSVB010000004">
    <property type="protein sequence ID" value="MDQ0374585.1"/>
    <property type="molecule type" value="Genomic_DNA"/>
</dbReference>
<gene>
    <name evidence="1" type="ORF">J2X26_002912</name>
</gene>
<proteinExistence type="predicted"/>
<evidence type="ECO:0000313" key="2">
    <source>
        <dbReference type="Proteomes" id="UP001239626"/>
    </source>
</evidence>
<accession>A0ABU0EH40</accession>
<reference evidence="1 2" key="1">
    <citation type="submission" date="2023-07" db="EMBL/GenBank/DDBJ databases">
        <title>Sorghum-associated microbial communities from plants grown in Nebraska, USA.</title>
        <authorList>
            <person name="Schachtman D."/>
        </authorList>
    </citation>
    <scope>NUCLEOTIDE SEQUENCE [LARGE SCALE GENOMIC DNA]</scope>
    <source>
        <strain evidence="1 2">BE332</strain>
    </source>
</reference>
<keyword evidence="2" id="KW-1185">Reference proteome</keyword>
<dbReference type="Proteomes" id="UP001239626">
    <property type="component" value="Unassembled WGS sequence"/>
</dbReference>
<sequence length="30" mass="3229">MRSFRERLPTLLWVAGAAATVGAMLAALRV</sequence>
<name>A0ABU0EH40_9CELL</name>
<comment type="caution">
    <text evidence="1">The sequence shown here is derived from an EMBL/GenBank/DDBJ whole genome shotgun (WGS) entry which is preliminary data.</text>
</comment>
<evidence type="ECO:0000313" key="1">
    <source>
        <dbReference type="EMBL" id="MDQ0374585.1"/>
    </source>
</evidence>
<organism evidence="1 2">
    <name type="scientific">Cellulomonas humilata</name>
    <dbReference type="NCBI Taxonomy" id="144055"/>
    <lineage>
        <taxon>Bacteria</taxon>
        <taxon>Bacillati</taxon>
        <taxon>Actinomycetota</taxon>
        <taxon>Actinomycetes</taxon>
        <taxon>Micrococcales</taxon>
        <taxon>Cellulomonadaceae</taxon>
        <taxon>Cellulomonas</taxon>
    </lineage>
</organism>